<gene>
    <name evidence="1" type="ORF">SMN809_LOCUS45021</name>
    <name evidence="2" type="ORF">SMN809_LOCUS53367</name>
</gene>
<evidence type="ECO:0000313" key="3">
    <source>
        <dbReference type="Proteomes" id="UP000676336"/>
    </source>
</evidence>
<accession>A0A8S3ATT9</accession>
<proteinExistence type="predicted"/>
<comment type="caution">
    <text evidence="1">The sequence shown here is derived from an EMBL/GenBank/DDBJ whole genome shotgun (WGS) entry which is preliminary data.</text>
</comment>
<feature type="non-terminal residue" evidence="1">
    <location>
        <position position="59"/>
    </location>
</feature>
<dbReference type="EMBL" id="CAJOBI010136589">
    <property type="protein sequence ID" value="CAF4748480.1"/>
    <property type="molecule type" value="Genomic_DNA"/>
</dbReference>
<evidence type="ECO:0000313" key="1">
    <source>
        <dbReference type="EMBL" id="CAF4748480.1"/>
    </source>
</evidence>
<protein>
    <submittedName>
        <fullName evidence="1">Uncharacterized protein</fullName>
    </submittedName>
</protein>
<sequence>MRRIYGFLSSIRTLHIFGTLEKSSLTTTAAPEETDDYETINISKIKTHAPNLHTINLYG</sequence>
<organism evidence="1 3">
    <name type="scientific">Rotaria magnacalcarata</name>
    <dbReference type="NCBI Taxonomy" id="392030"/>
    <lineage>
        <taxon>Eukaryota</taxon>
        <taxon>Metazoa</taxon>
        <taxon>Spiralia</taxon>
        <taxon>Gnathifera</taxon>
        <taxon>Rotifera</taxon>
        <taxon>Eurotatoria</taxon>
        <taxon>Bdelloidea</taxon>
        <taxon>Philodinida</taxon>
        <taxon>Philodinidae</taxon>
        <taxon>Rotaria</taxon>
    </lineage>
</organism>
<evidence type="ECO:0000313" key="2">
    <source>
        <dbReference type="EMBL" id="CAF4935163.1"/>
    </source>
</evidence>
<dbReference type="EMBL" id="CAJOBI010183484">
    <property type="protein sequence ID" value="CAF4935163.1"/>
    <property type="molecule type" value="Genomic_DNA"/>
</dbReference>
<reference evidence="1" key="1">
    <citation type="submission" date="2021-02" db="EMBL/GenBank/DDBJ databases">
        <authorList>
            <person name="Nowell W R."/>
        </authorList>
    </citation>
    <scope>NUCLEOTIDE SEQUENCE</scope>
</reference>
<dbReference type="Proteomes" id="UP000676336">
    <property type="component" value="Unassembled WGS sequence"/>
</dbReference>
<name>A0A8S3ATT9_9BILA</name>
<dbReference type="AlphaFoldDB" id="A0A8S3ATT9"/>